<keyword evidence="3" id="KW-1185">Reference proteome</keyword>
<comment type="caution">
    <text evidence="2">The sequence shown here is derived from an EMBL/GenBank/DDBJ whole genome shotgun (WGS) entry which is preliminary data.</text>
</comment>
<evidence type="ECO:0000313" key="3">
    <source>
        <dbReference type="Proteomes" id="UP000799444"/>
    </source>
</evidence>
<protein>
    <submittedName>
        <fullName evidence="2">Uncharacterized protein</fullName>
    </submittedName>
</protein>
<accession>A0A9P4QU99</accession>
<dbReference type="EMBL" id="ML996171">
    <property type="protein sequence ID" value="KAF2732804.1"/>
    <property type="molecule type" value="Genomic_DNA"/>
</dbReference>
<dbReference type="AlphaFoldDB" id="A0A9P4QU99"/>
<gene>
    <name evidence="2" type="ORF">EJ04DRAFT_565674</name>
</gene>
<organism evidence="2 3">
    <name type="scientific">Polyplosphaeria fusca</name>
    <dbReference type="NCBI Taxonomy" id="682080"/>
    <lineage>
        <taxon>Eukaryota</taxon>
        <taxon>Fungi</taxon>
        <taxon>Dikarya</taxon>
        <taxon>Ascomycota</taxon>
        <taxon>Pezizomycotina</taxon>
        <taxon>Dothideomycetes</taxon>
        <taxon>Pleosporomycetidae</taxon>
        <taxon>Pleosporales</taxon>
        <taxon>Tetraplosphaeriaceae</taxon>
        <taxon>Polyplosphaeria</taxon>
    </lineage>
</organism>
<feature type="compositionally biased region" description="Basic and acidic residues" evidence="1">
    <location>
        <begin position="83"/>
        <end position="96"/>
    </location>
</feature>
<feature type="region of interest" description="Disordered" evidence="1">
    <location>
        <begin position="61"/>
        <end position="102"/>
    </location>
</feature>
<dbReference type="Proteomes" id="UP000799444">
    <property type="component" value="Unassembled WGS sequence"/>
</dbReference>
<proteinExistence type="predicted"/>
<feature type="region of interest" description="Disordered" evidence="1">
    <location>
        <begin position="115"/>
        <end position="148"/>
    </location>
</feature>
<feature type="compositionally biased region" description="Basic and acidic residues" evidence="1">
    <location>
        <begin position="67"/>
        <end position="76"/>
    </location>
</feature>
<evidence type="ECO:0000313" key="2">
    <source>
        <dbReference type="EMBL" id="KAF2732804.1"/>
    </source>
</evidence>
<evidence type="ECO:0000256" key="1">
    <source>
        <dbReference type="SAM" id="MobiDB-lite"/>
    </source>
</evidence>
<sequence length="148" mass="17019">MPTLPLRPFCPPRIPQTITTHRTLSFTPSISNRYELCGTNTTCGKCDTDDAKHCVLATETTHHTAKHTKDENEVGELRATSSTDREKGVMHEDRPIKATMGQEGFWEHEVFRKWMGKGEKGEKEEEKQEDKWWQNEGYHGDSKSESRI</sequence>
<name>A0A9P4QU99_9PLEO</name>
<reference evidence="2" key="1">
    <citation type="journal article" date="2020" name="Stud. Mycol.">
        <title>101 Dothideomycetes genomes: a test case for predicting lifestyles and emergence of pathogens.</title>
        <authorList>
            <person name="Haridas S."/>
            <person name="Albert R."/>
            <person name="Binder M."/>
            <person name="Bloem J."/>
            <person name="Labutti K."/>
            <person name="Salamov A."/>
            <person name="Andreopoulos B."/>
            <person name="Baker S."/>
            <person name="Barry K."/>
            <person name="Bills G."/>
            <person name="Bluhm B."/>
            <person name="Cannon C."/>
            <person name="Castanera R."/>
            <person name="Culley D."/>
            <person name="Daum C."/>
            <person name="Ezra D."/>
            <person name="Gonzalez J."/>
            <person name="Henrissat B."/>
            <person name="Kuo A."/>
            <person name="Liang C."/>
            <person name="Lipzen A."/>
            <person name="Lutzoni F."/>
            <person name="Magnuson J."/>
            <person name="Mondo S."/>
            <person name="Nolan M."/>
            <person name="Ohm R."/>
            <person name="Pangilinan J."/>
            <person name="Park H.-J."/>
            <person name="Ramirez L."/>
            <person name="Alfaro M."/>
            <person name="Sun H."/>
            <person name="Tritt A."/>
            <person name="Yoshinaga Y."/>
            <person name="Zwiers L.-H."/>
            <person name="Turgeon B."/>
            <person name="Goodwin S."/>
            <person name="Spatafora J."/>
            <person name="Crous P."/>
            <person name="Grigoriev I."/>
        </authorList>
    </citation>
    <scope>NUCLEOTIDE SEQUENCE</scope>
    <source>
        <strain evidence="2">CBS 125425</strain>
    </source>
</reference>